<feature type="domain" description="Glycosyltransferase subfamily 4-like N-terminal" evidence="2">
    <location>
        <begin position="99"/>
        <end position="182"/>
    </location>
</feature>
<sequence length="380" mass="43547">MKITYLANVRIPTEKAHGLQIMKMAEAFLNQGADLELIVAKRVNPDFVKVDPFEYYGVKNRFLIKRIWLIDLTAGDYSLKGLSVIIQNFSFAVFAFCHLLLKKTDIIYSRDEFSLFLLCFFRKNLVWEMHTFPQRKFRLYKFLLKRLKKIVVITRVLKKLLVEKAGIEADKIIVCPDGVDLAQYDINLTKAECRQKLNLPADKNIILYSGHLFKWKGVYTLADAGRYLSDNEIIVFVGGMKYDREKLSAYLKENGIKNVILSGHVKPTLIPYYLKAADILALPNSAGKEISELYTSPMKLFEYMAAQRPIVASDLPSIREVLNENNSILIKPDDAKDLADGIKIVLRDFDSAQNLAGNSFKEVQKYAWAIRAEKIIDFIK</sequence>
<accession>A0A1G1YEN8</accession>
<dbReference type="AlphaFoldDB" id="A0A1G1YEN8"/>
<reference evidence="3 4" key="1">
    <citation type="journal article" date="2016" name="Nat. Commun.">
        <title>Thousands of microbial genomes shed light on interconnected biogeochemical processes in an aquifer system.</title>
        <authorList>
            <person name="Anantharaman K."/>
            <person name="Brown C.T."/>
            <person name="Hug L.A."/>
            <person name="Sharon I."/>
            <person name="Castelle C.J."/>
            <person name="Probst A.J."/>
            <person name="Thomas B.C."/>
            <person name="Singh A."/>
            <person name="Wilkins M.J."/>
            <person name="Karaoz U."/>
            <person name="Brodie E.L."/>
            <person name="Williams K.H."/>
            <person name="Hubbard S.S."/>
            <person name="Banfield J.F."/>
        </authorList>
    </citation>
    <scope>NUCLEOTIDE SEQUENCE [LARGE SCALE GENOMIC DNA]</scope>
</reference>
<dbReference type="EMBL" id="MHIK01000064">
    <property type="protein sequence ID" value="OGY50276.1"/>
    <property type="molecule type" value="Genomic_DNA"/>
</dbReference>
<evidence type="ECO:0000313" key="4">
    <source>
        <dbReference type="Proteomes" id="UP000178501"/>
    </source>
</evidence>
<protein>
    <recommendedName>
        <fullName evidence="5">Glycosyl transferase family 1 domain-containing protein</fullName>
    </recommendedName>
</protein>
<proteinExistence type="predicted"/>
<name>A0A1G1YEN8_9BACT</name>
<dbReference type="Proteomes" id="UP000178501">
    <property type="component" value="Unassembled WGS sequence"/>
</dbReference>
<dbReference type="InterPro" id="IPR001296">
    <property type="entry name" value="Glyco_trans_1"/>
</dbReference>
<evidence type="ECO:0000259" key="2">
    <source>
        <dbReference type="Pfam" id="PF13439"/>
    </source>
</evidence>
<dbReference type="GO" id="GO:0016757">
    <property type="term" value="F:glycosyltransferase activity"/>
    <property type="evidence" value="ECO:0007669"/>
    <property type="project" value="InterPro"/>
</dbReference>
<comment type="caution">
    <text evidence="3">The sequence shown here is derived from an EMBL/GenBank/DDBJ whole genome shotgun (WGS) entry which is preliminary data.</text>
</comment>
<dbReference type="Gene3D" id="3.40.50.2000">
    <property type="entry name" value="Glycogen Phosphorylase B"/>
    <property type="match status" value="2"/>
</dbReference>
<dbReference type="Pfam" id="PF13439">
    <property type="entry name" value="Glyco_transf_4"/>
    <property type="match status" value="1"/>
</dbReference>
<evidence type="ECO:0008006" key="5">
    <source>
        <dbReference type="Google" id="ProtNLM"/>
    </source>
</evidence>
<gene>
    <name evidence="3" type="ORF">A3J65_04575</name>
</gene>
<dbReference type="Pfam" id="PF00534">
    <property type="entry name" value="Glycos_transf_1"/>
    <property type="match status" value="1"/>
</dbReference>
<evidence type="ECO:0000313" key="3">
    <source>
        <dbReference type="EMBL" id="OGY50276.1"/>
    </source>
</evidence>
<dbReference type="PANTHER" id="PTHR12526">
    <property type="entry name" value="GLYCOSYLTRANSFERASE"/>
    <property type="match status" value="1"/>
</dbReference>
<evidence type="ECO:0000259" key="1">
    <source>
        <dbReference type="Pfam" id="PF00534"/>
    </source>
</evidence>
<organism evidence="3 4">
    <name type="scientific">Candidatus Buchananbacteria bacterium RIFCSPHIGHO2_02_FULL_45_11b</name>
    <dbReference type="NCBI Taxonomy" id="1797541"/>
    <lineage>
        <taxon>Bacteria</taxon>
        <taxon>Candidatus Buchananiibacteriota</taxon>
    </lineage>
</organism>
<dbReference type="SUPFAM" id="SSF53756">
    <property type="entry name" value="UDP-Glycosyltransferase/glycogen phosphorylase"/>
    <property type="match status" value="1"/>
</dbReference>
<feature type="domain" description="Glycosyl transferase family 1" evidence="1">
    <location>
        <begin position="191"/>
        <end position="359"/>
    </location>
</feature>
<dbReference type="PANTHER" id="PTHR12526:SF622">
    <property type="entry name" value="GLYCOSYLTRANSFERASE (GROUP I)"/>
    <property type="match status" value="1"/>
</dbReference>
<dbReference type="InterPro" id="IPR028098">
    <property type="entry name" value="Glyco_trans_4-like_N"/>
</dbReference>